<feature type="region of interest" description="Disordered" evidence="5">
    <location>
        <begin position="213"/>
        <end position="262"/>
    </location>
</feature>
<keyword evidence="10" id="KW-1185">Reference proteome</keyword>
<dbReference type="InterPro" id="IPR004046">
    <property type="entry name" value="GST_C"/>
</dbReference>
<dbReference type="SFLD" id="SFLDS00019">
    <property type="entry name" value="Glutathione_Transferase_(cytos"/>
    <property type="match status" value="1"/>
</dbReference>
<dbReference type="Gene3D" id="3.40.30.10">
    <property type="entry name" value="Glutaredoxin"/>
    <property type="match status" value="1"/>
</dbReference>
<dbReference type="VEuPathDB" id="VectorBase:LDEU005871"/>
<dbReference type="GO" id="GO:0003746">
    <property type="term" value="F:translation elongation factor activity"/>
    <property type="evidence" value="ECO:0007669"/>
    <property type="project" value="UniProtKB-UniRule"/>
</dbReference>
<dbReference type="FunFam" id="3.30.70.1010:FF:000001">
    <property type="entry name" value="Elongation factor 1-gamma 1"/>
    <property type="match status" value="1"/>
</dbReference>
<evidence type="ECO:0000256" key="4">
    <source>
        <dbReference type="PROSITE-ProRule" id="PRU00519"/>
    </source>
</evidence>
<dbReference type="SUPFAM" id="SSF89942">
    <property type="entry name" value="eEF1-gamma domain"/>
    <property type="match status" value="1"/>
</dbReference>
<sequence>KLHTVSDHFRAYKALIAAKYSGKALDVNDAFALGKDNKTPQFLQKFPLGKVPALEASCGTGIFESNAIAYYVANEELRGKTDLDKALVVQWMSFADNEILPSACAWLYPVLGLMNFNKQTVEKAKEEVKQLLTVLNKHLLLKTYLVGERISLADIVVWCTLLKLYQNVLEPSFRDSFVNVNRWFVTLSHQPQFKSVVGEVRLCDKAVQVDAKKDDKKKEQKEKKEKKKDEKPKPAAEEAGDDPTDEALALEPKSKDPFEQFPKGNFNMDDFKRFYSNNPEEQSIPYFWEKFDKENYSIWYCEYLYPQELTVVFMSCNLISGMFQRLDKMRKNAFGSMILFGEDNNSSISGIWVWKGPELAFTLSPDWQVDYESYSWKKLDANSEETKTLVKEYFSWEGNFGGKKFNQGKIFK</sequence>
<dbReference type="PROSITE" id="PS50404">
    <property type="entry name" value="GST_NTER"/>
    <property type="match status" value="1"/>
</dbReference>
<feature type="compositionally biased region" description="Basic and acidic residues" evidence="5">
    <location>
        <begin position="213"/>
        <end position="236"/>
    </location>
</feature>
<dbReference type="SMART" id="SM01183">
    <property type="entry name" value="EF1G"/>
    <property type="match status" value="1"/>
</dbReference>
<name>A0A443SF71_9ACAR</name>
<dbReference type="Pfam" id="PF02798">
    <property type="entry name" value="GST_N"/>
    <property type="match status" value="1"/>
</dbReference>
<dbReference type="Pfam" id="PF00043">
    <property type="entry name" value="GST_C"/>
    <property type="match status" value="1"/>
</dbReference>
<dbReference type="Gene3D" id="3.30.70.1010">
    <property type="entry name" value="Translation elongation factor EF1B, gamma chain, conserved domain"/>
    <property type="match status" value="1"/>
</dbReference>
<feature type="domain" description="EF-1-gamma C-terminal" evidence="6">
    <location>
        <begin position="254"/>
        <end position="412"/>
    </location>
</feature>
<evidence type="ECO:0000313" key="9">
    <source>
        <dbReference type="EMBL" id="RWS26169.1"/>
    </source>
</evidence>
<dbReference type="InterPro" id="IPR010987">
    <property type="entry name" value="Glutathione-S-Trfase_C-like"/>
</dbReference>
<dbReference type="GO" id="GO:0005634">
    <property type="term" value="C:nucleus"/>
    <property type="evidence" value="ECO:0007669"/>
    <property type="project" value="TreeGrafter"/>
</dbReference>
<dbReference type="FunFam" id="1.20.1050.10:FF:000006">
    <property type="entry name" value="Elongation factor 1 gamma"/>
    <property type="match status" value="1"/>
</dbReference>
<comment type="caution">
    <text evidence="9">The sequence shown here is derived from an EMBL/GenBank/DDBJ whole genome shotgun (WGS) entry which is preliminary data.</text>
</comment>
<dbReference type="Gene3D" id="1.20.1050.10">
    <property type="match status" value="1"/>
</dbReference>
<dbReference type="OrthoDB" id="249703at2759"/>
<dbReference type="InterPro" id="IPR036249">
    <property type="entry name" value="Thioredoxin-like_sf"/>
</dbReference>
<dbReference type="SUPFAM" id="SSF47616">
    <property type="entry name" value="GST C-terminal domain-like"/>
    <property type="match status" value="1"/>
</dbReference>
<dbReference type="CDD" id="cd03181">
    <property type="entry name" value="GST_C_EF1Bgamma_like"/>
    <property type="match status" value="1"/>
</dbReference>
<gene>
    <name evidence="9" type="ORF">B4U80_05495</name>
</gene>
<proteinExistence type="predicted"/>
<dbReference type="GO" id="GO:0005737">
    <property type="term" value="C:cytoplasm"/>
    <property type="evidence" value="ECO:0007669"/>
    <property type="project" value="TreeGrafter"/>
</dbReference>
<dbReference type="Pfam" id="PF00647">
    <property type="entry name" value="EF1G"/>
    <property type="match status" value="1"/>
</dbReference>
<dbReference type="Proteomes" id="UP000288716">
    <property type="component" value="Unassembled WGS sequence"/>
</dbReference>
<dbReference type="AlphaFoldDB" id="A0A443SF71"/>
<evidence type="ECO:0000256" key="1">
    <source>
        <dbReference type="ARBA" id="ARBA00022768"/>
    </source>
</evidence>
<dbReference type="PROSITE" id="PS50040">
    <property type="entry name" value="EF1G_C"/>
    <property type="match status" value="1"/>
</dbReference>
<dbReference type="PROSITE" id="PS50405">
    <property type="entry name" value="GST_CTER"/>
    <property type="match status" value="1"/>
</dbReference>
<feature type="non-terminal residue" evidence="9">
    <location>
        <position position="1"/>
    </location>
</feature>
<dbReference type="CDD" id="cd03044">
    <property type="entry name" value="GST_N_EF1Bgamma"/>
    <property type="match status" value="1"/>
</dbReference>
<dbReference type="SUPFAM" id="SSF52833">
    <property type="entry name" value="Thioredoxin-like"/>
    <property type="match status" value="1"/>
</dbReference>
<dbReference type="InterPro" id="IPR036433">
    <property type="entry name" value="EF1B_G_C_sf"/>
</dbReference>
<dbReference type="STRING" id="299467.A0A443SF71"/>
<evidence type="ECO:0000259" key="7">
    <source>
        <dbReference type="PROSITE" id="PS50404"/>
    </source>
</evidence>
<dbReference type="InterPro" id="IPR001662">
    <property type="entry name" value="EF1B_G_C"/>
</dbReference>
<dbReference type="InterPro" id="IPR004045">
    <property type="entry name" value="Glutathione_S-Trfase_N"/>
</dbReference>
<dbReference type="InterPro" id="IPR036282">
    <property type="entry name" value="Glutathione-S-Trfase_C_sf"/>
</dbReference>
<accession>A0A443SF71</accession>
<evidence type="ECO:0000256" key="5">
    <source>
        <dbReference type="SAM" id="MobiDB-lite"/>
    </source>
</evidence>
<feature type="domain" description="GST N-terminal" evidence="7">
    <location>
        <begin position="1"/>
        <end position="80"/>
    </location>
</feature>
<evidence type="ECO:0000256" key="2">
    <source>
        <dbReference type="ARBA" id="ARBA00022917"/>
    </source>
</evidence>
<dbReference type="PANTHER" id="PTHR43986:SF1">
    <property type="entry name" value="ELONGATION FACTOR 1-GAMMA"/>
    <property type="match status" value="1"/>
</dbReference>
<keyword evidence="1 4" id="KW-0251">Elongation factor</keyword>
<evidence type="ECO:0000256" key="3">
    <source>
        <dbReference type="ARBA" id="ARBA00030426"/>
    </source>
</evidence>
<dbReference type="PANTHER" id="PTHR43986">
    <property type="entry name" value="ELONGATION FACTOR 1-GAMMA"/>
    <property type="match status" value="1"/>
</dbReference>
<protein>
    <recommendedName>
        <fullName evidence="3">eEF-1B gamma</fullName>
    </recommendedName>
</protein>
<dbReference type="InterPro" id="IPR040079">
    <property type="entry name" value="Glutathione_S-Trfase"/>
</dbReference>
<reference evidence="9 10" key="1">
    <citation type="journal article" date="2018" name="Gigascience">
        <title>Genomes of trombidid mites reveal novel predicted allergens and laterally-transferred genes associated with secondary metabolism.</title>
        <authorList>
            <person name="Dong X."/>
            <person name="Chaisiri K."/>
            <person name="Xia D."/>
            <person name="Armstrong S.D."/>
            <person name="Fang Y."/>
            <person name="Donnelly M.J."/>
            <person name="Kadowaki T."/>
            <person name="McGarry J.W."/>
            <person name="Darby A.C."/>
            <person name="Makepeace B.L."/>
        </authorList>
    </citation>
    <scope>NUCLEOTIDE SEQUENCE [LARGE SCALE GENOMIC DNA]</scope>
    <source>
        <strain evidence="9">UoL-UT</strain>
    </source>
</reference>
<dbReference type="EMBL" id="NCKV01002993">
    <property type="protein sequence ID" value="RWS26169.1"/>
    <property type="molecule type" value="Genomic_DNA"/>
</dbReference>
<evidence type="ECO:0000313" key="10">
    <source>
        <dbReference type="Proteomes" id="UP000288716"/>
    </source>
</evidence>
<dbReference type="InterPro" id="IPR050802">
    <property type="entry name" value="EF-GSTs"/>
</dbReference>
<organism evidence="9 10">
    <name type="scientific">Leptotrombidium deliense</name>
    <dbReference type="NCBI Taxonomy" id="299467"/>
    <lineage>
        <taxon>Eukaryota</taxon>
        <taxon>Metazoa</taxon>
        <taxon>Ecdysozoa</taxon>
        <taxon>Arthropoda</taxon>
        <taxon>Chelicerata</taxon>
        <taxon>Arachnida</taxon>
        <taxon>Acari</taxon>
        <taxon>Acariformes</taxon>
        <taxon>Trombidiformes</taxon>
        <taxon>Prostigmata</taxon>
        <taxon>Anystina</taxon>
        <taxon>Parasitengona</taxon>
        <taxon>Trombiculoidea</taxon>
        <taxon>Trombiculidae</taxon>
        <taxon>Leptotrombidium</taxon>
    </lineage>
</organism>
<evidence type="ECO:0000259" key="8">
    <source>
        <dbReference type="PROSITE" id="PS50405"/>
    </source>
</evidence>
<keyword evidence="2 4" id="KW-0648">Protein biosynthesis</keyword>
<feature type="domain" description="GST C-terminal" evidence="8">
    <location>
        <begin position="81"/>
        <end position="207"/>
    </location>
</feature>
<evidence type="ECO:0000259" key="6">
    <source>
        <dbReference type="PROSITE" id="PS50040"/>
    </source>
</evidence>
<dbReference type="SFLD" id="SFLDG00358">
    <property type="entry name" value="Main_(cytGST)"/>
    <property type="match status" value="1"/>
</dbReference>